<dbReference type="Gene3D" id="2.120.10.30">
    <property type="entry name" value="TolB, C-terminal domain"/>
    <property type="match status" value="1"/>
</dbReference>
<name>A0A7K0ESH2_9BACT</name>
<dbReference type="InterPro" id="IPR011659">
    <property type="entry name" value="WD40"/>
</dbReference>
<comment type="caution">
    <text evidence="1">The sequence shown here is derived from an EMBL/GenBank/DDBJ whole genome shotgun (WGS) entry which is preliminary data.</text>
</comment>
<dbReference type="RefSeq" id="WP_154178069.1">
    <property type="nucleotide sequence ID" value="NZ_WJXZ01000014.1"/>
</dbReference>
<dbReference type="SUPFAM" id="SSF82171">
    <property type="entry name" value="DPP6 N-terminal domain-like"/>
    <property type="match status" value="1"/>
</dbReference>
<dbReference type="Proteomes" id="UP000441754">
    <property type="component" value="Unassembled WGS sequence"/>
</dbReference>
<reference evidence="1 2" key="1">
    <citation type="journal article" date="2018" name="Antonie Van Leeuwenhoek">
        <title>Larkinella terrae sp. nov., isolated from soil on Jeju Island, South Korea.</title>
        <authorList>
            <person name="Ten L.N."/>
            <person name="Jeon J."/>
            <person name="Park S.J."/>
            <person name="Park S."/>
            <person name="Lee S.Y."/>
            <person name="Kim M.K."/>
            <person name="Jung H.Y."/>
        </authorList>
    </citation>
    <scope>NUCLEOTIDE SEQUENCE [LARGE SCALE GENOMIC DNA]</scope>
    <source>
        <strain evidence="1 2">KCTC 52001</strain>
    </source>
</reference>
<dbReference type="OrthoDB" id="9809364at2"/>
<keyword evidence="2" id="KW-1185">Reference proteome</keyword>
<dbReference type="InterPro" id="IPR011042">
    <property type="entry name" value="6-blade_b-propeller_TolB-like"/>
</dbReference>
<sequence>MKLLQALSVCLLMTFETIGQRAMPVSSMYLNQKPPGRVAEVFAPGTVSAKDTYEYGSVFSKDGREFYYAVIINKKPQIRLIRFENNRWTEPAIVLASDQYEYNDPFLSPDGSKLFFISDRVADGKGPKKDFDIWYINRTKTGWDSSRIISAGKSINAGKNEYYMSFTTSGTMYFSSNRETGQANDNNYDVYSSRFSKGEFQPAQKLDAAVNSDHYEADVFVAPDESYLIFCAERPDGLGKGDLFISFKDANGGWQKAKNMGSAVNTDQYEFCPFVSSDGKYLFFSRSGDIFWVSAEVIQALR</sequence>
<evidence type="ECO:0000313" key="1">
    <source>
        <dbReference type="EMBL" id="MRS64760.1"/>
    </source>
</evidence>
<dbReference type="Pfam" id="PF07676">
    <property type="entry name" value="PD40"/>
    <property type="match status" value="3"/>
</dbReference>
<organism evidence="1 2">
    <name type="scientific">Larkinella terrae</name>
    <dbReference type="NCBI Taxonomy" id="2025311"/>
    <lineage>
        <taxon>Bacteria</taxon>
        <taxon>Pseudomonadati</taxon>
        <taxon>Bacteroidota</taxon>
        <taxon>Cytophagia</taxon>
        <taxon>Cytophagales</taxon>
        <taxon>Spirosomataceae</taxon>
        <taxon>Larkinella</taxon>
    </lineage>
</organism>
<dbReference type="AlphaFoldDB" id="A0A7K0ESH2"/>
<proteinExistence type="predicted"/>
<accession>A0A7K0ESH2</accession>
<evidence type="ECO:0000313" key="2">
    <source>
        <dbReference type="Proteomes" id="UP000441754"/>
    </source>
</evidence>
<gene>
    <name evidence="1" type="ORF">GJJ30_25905</name>
</gene>
<protein>
    <submittedName>
        <fullName evidence="1">Uncharacterized protein</fullName>
    </submittedName>
</protein>
<dbReference type="EMBL" id="WJXZ01000014">
    <property type="protein sequence ID" value="MRS64760.1"/>
    <property type="molecule type" value="Genomic_DNA"/>
</dbReference>